<dbReference type="Proteomes" id="UP000321129">
    <property type="component" value="Unassembled WGS sequence"/>
</dbReference>
<protein>
    <recommendedName>
        <fullName evidence="5">Methyltransferase</fullName>
        <ecNumber evidence="5">2.1.1.-</ecNumber>
    </recommendedName>
</protein>
<comment type="caution">
    <text evidence="7">The sequence shown here is derived from an EMBL/GenBank/DDBJ whole genome shotgun (WGS) entry which is preliminary data.</text>
</comment>
<dbReference type="PROSITE" id="PS00092">
    <property type="entry name" value="N6_MTASE"/>
    <property type="match status" value="1"/>
</dbReference>
<dbReference type="GO" id="GO:0032259">
    <property type="term" value="P:methylation"/>
    <property type="evidence" value="ECO:0007669"/>
    <property type="project" value="UniProtKB-KW"/>
</dbReference>
<evidence type="ECO:0000256" key="4">
    <source>
        <dbReference type="ARBA" id="ARBA00047942"/>
    </source>
</evidence>
<dbReference type="InterPro" id="IPR001091">
    <property type="entry name" value="RM_Methyltransferase"/>
</dbReference>
<comment type="catalytic activity">
    <reaction evidence="4">
        <text>a 2'-deoxyadenosine in DNA + S-adenosyl-L-methionine = an N(6)-methyl-2'-deoxyadenosine in DNA + S-adenosyl-L-homocysteine + H(+)</text>
        <dbReference type="Rhea" id="RHEA:15197"/>
        <dbReference type="Rhea" id="RHEA-COMP:12418"/>
        <dbReference type="Rhea" id="RHEA-COMP:12419"/>
        <dbReference type="ChEBI" id="CHEBI:15378"/>
        <dbReference type="ChEBI" id="CHEBI:57856"/>
        <dbReference type="ChEBI" id="CHEBI:59789"/>
        <dbReference type="ChEBI" id="CHEBI:90615"/>
        <dbReference type="ChEBI" id="CHEBI:90616"/>
        <dbReference type="EC" id="2.1.1.72"/>
    </reaction>
</comment>
<evidence type="ECO:0000256" key="5">
    <source>
        <dbReference type="RuleBase" id="RU362026"/>
    </source>
</evidence>
<dbReference type="InterPro" id="IPR029063">
    <property type="entry name" value="SAM-dependent_MTases_sf"/>
</dbReference>
<accession>A0A5C6UN21</accession>
<evidence type="ECO:0000256" key="2">
    <source>
        <dbReference type="ARBA" id="ARBA00022603"/>
    </source>
</evidence>
<keyword evidence="2 7" id="KW-0489">Methyltransferase</keyword>
<comment type="similarity">
    <text evidence="1 5">Belongs to the N(4)/N(6)-methyltransferase family.</text>
</comment>
<sequence length="297" mass="32744">MLGSISTWSRCAVGRAGHIRWSTGVRHAGSPRGARDTTASCSTVAGEWSCSPADRRCGVRSFVQSGTLAEDGAVHPLEPVRIGRAELYCGDAYELLPALGRFDALVTDPPYDFKATGGGEFRKVRGGMDQIVAEGLDCGFDIKIIDPLQFSSVIVFAHNDQLHRLLPHLAGMFRRYAVCIWRKSNPMPVANRHYQPDLEFYVHAWLEGFHPDGAMVEKRRSWDGKAAPRKDFNHPTVKPLDLMRKIIVNTAGNSVCDPFMGTGTTGVAAIEKGRRFVGIEHNPRHFETACRRIEAAA</sequence>
<keyword evidence="3 7" id="KW-0808">Transferase</keyword>
<dbReference type="OrthoDB" id="9773571at2"/>
<evidence type="ECO:0000256" key="3">
    <source>
        <dbReference type="ARBA" id="ARBA00022679"/>
    </source>
</evidence>
<feature type="domain" description="DNA methylase N-4/N-6" evidence="6">
    <location>
        <begin position="177"/>
        <end position="289"/>
    </location>
</feature>
<dbReference type="Pfam" id="PF01555">
    <property type="entry name" value="N6_N4_Mtase"/>
    <property type="match status" value="1"/>
</dbReference>
<dbReference type="GO" id="GO:0003677">
    <property type="term" value="F:DNA binding"/>
    <property type="evidence" value="ECO:0007669"/>
    <property type="project" value="InterPro"/>
</dbReference>
<dbReference type="InterPro" id="IPR002052">
    <property type="entry name" value="DNA_methylase_N6_adenine_CS"/>
</dbReference>
<evidence type="ECO:0000259" key="6">
    <source>
        <dbReference type="Pfam" id="PF01555"/>
    </source>
</evidence>
<evidence type="ECO:0000256" key="1">
    <source>
        <dbReference type="ARBA" id="ARBA00006594"/>
    </source>
</evidence>
<dbReference type="EC" id="2.1.1.-" evidence="5"/>
<organism evidence="7 8">
    <name type="scientific">Flavisphingopyxis soli</name>
    <dbReference type="NCBI Taxonomy" id="2601267"/>
    <lineage>
        <taxon>Bacteria</taxon>
        <taxon>Pseudomonadati</taxon>
        <taxon>Pseudomonadota</taxon>
        <taxon>Alphaproteobacteria</taxon>
        <taxon>Sphingomonadales</taxon>
        <taxon>Sphingopyxidaceae</taxon>
        <taxon>Flavisphingopyxis</taxon>
    </lineage>
</organism>
<reference evidence="7 8" key="1">
    <citation type="submission" date="2019-08" db="EMBL/GenBank/DDBJ databases">
        <title>Sphingorhabdus soil sp. nov., isolated from arctic soil.</title>
        <authorList>
            <person name="Liu Y."/>
        </authorList>
    </citation>
    <scope>NUCLEOTIDE SEQUENCE [LARGE SCALE GENOMIC DNA]</scope>
    <source>
        <strain evidence="7 8">D-2Q-5-6</strain>
    </source>
</reference>
<evidence type="ECO:0000313" key="8">
    <source>
        <dbReference type="Proteomes" id="UP000321129"/>
    </source>
</evidence>
<dbReference type="PRINTS" id="PR00508">
    <property type="entry name" value="S21N4MTFRASE"/>
</dbReference>
<proteinExistence type="inferred from homology"/>
<dbReference type="InterPro" id="IPR002941">
    <property type="entry name" value="DNA_methylase_N4/N6"/>
</dbReference>
<dbReference type="EMBL" id="VOPY01000001">
    <property type="protein sequence ID" value="TXC73944.1"/>
    <property type="molecule type" value="Genomic_DNA"/>
</dbReference>
<evidence type="ECO:0000313" key="7">
    <source>
        <dbReference type="EMBL" id="TXC73944.1"/>
    </source>
</evidence>
<dbReference type="GO" id="GO:0009007">
    <property type="term" value="F:site-specific DNA-methyltransferase (adenine-specific) activity"/>
    <property type="evidence" value="ECO:0007669"/>
    <property type="project" value="UniProtKB-EC"/>
</dbReference>
<dbReference type="AlphaFoldDB" id="A0A5C6UN21"/>
<dbReference type="SUPFAM" id="SSF53335">
    <property type="entry name" value="S-adenosyl-L-methionine-dependent methyltransferases"/>
    <property type="match status" value="1"/>
</dbReference>
<keyword evidence="8" id="KW-1185">Reference proteome</keyword>
<dbReference type="Gene3D" id="3.40.50.150">
    <property type="entry name" value="Vaccinia Virus protein VP39"/>
    <property type="match status" value="1"/>
</dbReference>
<gene>
    <name evidence="7" type="ORF">FSZ31_04280</name>
</gene>
<name>A0A5C6UN21_9SPHN</name>
<dbReference type="GO" id="GO:0008170">
    <property type="term" value="F:N-methyltransferase activity"/>
    <property type="evidence" value="ECO:0007669"/>
    <property type="project" value="InterPro"/>
</dbReference>